<dbReference type="InterPro" id="IPR040151">
    <property type="entry name" value="Gfd2/YDR514C-like"/>
</dbReference>
<dbReference type="OrthoDB" id="5953249at2759"/>
<dbReference type="Proteomes" id="UP000799750">
    <property type="component" value="Unassembled WGS sequence"/>
</dbReference>
<dbReference type="AlphaFoldDB" id="A0A6A6QP58"/>
<protein>
    <recommendedName>
        <fullName evidence="2">Gfd2/YDR514C-like C-terminal domain-containing protein</fullName>
    </recommendedName>
</protein>
<dbReference type="EMBL" id="MU004191">
    <property type="protein sequence ID" value="KAF2493780.1"/>
    <property type="molecule type" value="Genomic_DNA"/>
</dbReference>
<sequence>MSSIPFTPLTQTAGIEALLHMLRLQPTIESNIPSDVVFVSIDIESASWLPKSHAKQGCITEIGVAVLDTRAIRETDPGPGGSNWLQFITAKHYQTRETARLSTRKLDRHGAPLWAGDKFEFGRSIQMPKHDLKDTIVNDLRIPDEERSVEDGAESSSMTSSCSRYRDVVLVTHAWENEDAYLREQLSFSYTEVGTISGILDTQILERFGPRPGLLTLMGKYGILPLHRHNGGNDSVYTLAVLIARGVSCHLARNGQSTGDHRGAEECLLKLKETIAATIGRCNHCQRYGHRISQCAEWLLTEDGKSVALKQNKGDKVLLLKTEDVELLGGRSGRAVSTIPCKRPIRLMADLGDELQFPSLRDASGSSGSSTSSRSLESQPAATKADNTNTEPSVPGRPTEAIEPSEQVREEPSASEKVTHAKKGRKKTTYVPLRLW</sequence>
<feature type="compositionally biased region" description="Basic and acidic residues" evidence="1">
    <location>
        <begin position="406"/>
        <end position="419"/>
    </location>
</feature>
<evidence type="ECO:0000313" key="4">
    <source>
        <dbReference type="Proteomes" id="UP000799750"/>
    </source>
</evidence>
<dbReference type="GO" id="GO:0005634">
    <property type="term" value="C:nucleus"/>
    <property type="evidence" value="ECO:0007669"/>
    <property type="project" value="TreeGrafter"/>
</dbReference>
<organism evidence="3 4">
    <name type="scientific">Lophium mytilinum</name>
    <dbReference type="NCBI Taxonomy" id="390894"/>
    <lineage>
        <taxon>Eukaryota</taxon>
        <taxon>Fungi</taxon>
        <taxon>Dikarya</taxon>
        <taxon>Ascomycota</taxon>
        <taxon>Pezizomycotina</taxon>
        <taxon>Dothideomycetes</taxon>
        <taxon>Pleosporomycetidae</taxon>
        <taxon>Mytilinidiales</taxon>
        <taxon>Mytilinidiaceae</taxon>
        <taxon>Lophium</taxon>
    </lineage>
</organism>
<evidence type="ECO:0000313" key="3">
    <source>
        <dbReference type="EMBL" id="KAF2493780.1"/>
    </source>
</evidence>
<reference evidence="3" key="1">
    <citation type="journal article" date="2020" name="Stud. Mycol.">
        <title>101 Dothideomycetes genomes: a test case for predicting lifestyles and emergence of pathogens.</title>
        <authorList>
            <person name="Haridas S."/>
            <person name="Albert R."/>
            <person name="Binder M."/>
            <person name="Bloem J."/>
            <person name="Labutti K."/>
            <person name="Salamov A."/>
            <person name="Andreopoulos B."/>
            <person name="Baker S."/>
            <person name="Barry K."/>
            <person name="Bills G."/>
            <person name="Bluhm B."/>
            <person name="Cannon C."/>
            <person name="Castanera R."/>
            <person name="Culley D."/>
            <person name="Daum C."/>
            <person name="Ezra D."/>
            <person name="Gonzalez J."/>
            <person name="Henrissat B."/>
            <person name="Kuo A."/>
            <person name="Liang C."/>
            <person name="Lipzen A."/>
            <person name="Lutzoni F."/>
            <person name="Magnuson J."/>
            <person name="Mondo S."/>
            <person name="Nolan M."/>
            <person name="Ohm R."/>
            <person name="Pangilinan J."/>
            <person name="Park H.-J."/>
            <person name="Ramirez L."/>
            <person name="Alfaro M."/>
            <person name="Sun H."/>
            <person name="Tritt A."/>
            <person name="Yoshinaga Y."/>
            <person name="Zwiers L.-H."/>
            <person name="Turgeon B."/>
            <person name="Goodwin S."/>
            <person name="Spatafora J."/>
            <person name="Crous P."/>
            <person name="Grigoriev I."/>
        </authorList>
    </citation>
    <scope>NUCLEOTIDE SEQUENCE</scope>
    <source>
        <strain evidence="3">CBS 269.34</strain>
    </source>
</reference>
<keyword evidence="4" id="KW-1185">Reference proteome</keyword>
<dbReference type="PANTHER" id="PTHR28083">
    <property type="entry name" value="GOOD FOR FULL DBP5 ACTIVITY PROTEIN 2"/>
    <property type="match status" value="1"/>
</dbReference>
<name>A0A6A6QP58_9PEZI</name>
<dbReference type="InterPro" id="IPR048519">
    <property type="entry name" value="Gfd2/YDR514C-like_C"/>
</dbReference>
<proteinExistence type="predicted"/>
<dbReference type="Pfam" id="PF21762">
    <property type="entry name" value="DEDDh_C"/>
    <property type="match status" value="1"/>
</dbReference>
<feature type="region of interest" description="Disordered" evidence="1">
    <location>
        <begin position="358"/>
        <end position="436"/>
    </location>
</feature>
<feature type="domain" description="Gfd2/YDR514C-like C-terminal" evidence="2">
    <location>
        <begin position="37"/>
        <end position="244"/>
    </location>
</feature>
<feature type="compositionally biased region" description="Low complexity" evidence="1">
    <location>
        <begin position="359"/>
        <end position="378"/>
    </location>
</feature>
<dbReference type="PANTHER" id="PTHR28083:SF1">
    <property type="entry name" value="GOOD FOR FULL DBP5 ACTIVITY PROTEIN 2"/>
    <property type="match status" value="1"/>
</dbReference>
<evidence type="ECO:0000259" key="2">
    <source>
        <dbReference type="Pfam" id="PF21762"/>
    </source>
</evidence>
<accession>A0A6A6QP58</accession>
<gene>
    <name evidence="3" type="ORF">BU16DRAFT_540337</name>
</gene>
<evidence type="ECO:0000256" key="1">
    <source>
        <dbReference type="SAM" id="MobiDB-lite"/>
    </source>
</evidence>